<sequence>MPIPPATRSPRSPRRVILAITAGILLVIAAVAASGIGNPLHDFSPYQGRAAVTVVCAVLGLSIIAALLLRP</sequence>
<keyword evidence="3" id="KW-1185">Reference proteome</keyword>
<dbReference type="RefSeq" id="WP_165332642.1">
    <property type="nucleotide sequence ID" value="NZ_JAAKZW010000056.1"/>
</dbReference>
<evidence type="ECO:0000256" key="1">
    <source>
        <dbReference type="SAM" id="Phobius"/>
    </source>
</evidence>
<dbReference type="AlphaFoldDB" id="A0A6G4XHZ8"/>
<proteinExistence type="predicted"/>
<accession>A0A6G4XHZ8</accession>
<keyword evidence="1" id="KW-1133">Transmembrane helix</keyword>
<keyword evidence="1" id="KW-0812">Transmembrane</keyword>
<evidence type="ECO:0000313" key="2">
    <source>
        <dbReference type="EMBL" id="NGO77175.1"/>
    </source>
</evidence>
<name>A0A6G4XHZ8_9ACTN</name>
<keyword evidence="1" id="KW-0472">Membrane</keyword>
<comment type="caution">
    <text evidence="2">The sequence shown here is derived from an EMBL/GenBank/DDBJ whole genome shotgun (WGS) entry which is preliminary data.</text>
</comment>
<feature type="transmembrane region" description="Helical" evidence="1">
    <location>
        <begin position="48"/>
        <end position="69"/>
    </location>
</feature>
<dbReference type="Proteomes" id="UP000481109">
    <property type="component" value="Unassembled WGS sequence"/>
</dbReference>
<feature type="non-terminal residue" evidence="2">
    <location>
        <position position="71"/>
    </location>
</feature>
<organism evidence="2 3">
    <name type="scientific">Streptomyces mesophilus</name>
    <dbReference type="NCBI Taxonomy" id="1775132"/>
    <lineage>
        <taxon>Bacteria</taxon>
        <taxon>Bacillati</taxon>
        <taxon>Actinomycetota</taxon>
        <taxon>Actinomycetes</taxon>
        <taxon>Kitasatosporales</taxon>
        <taxon>Streptomycetaceae</taxon>
        <taxon>Streptomyces</taxon>
    </lineage>
</organism>
<gene>
    <name evidence="2" type="ORF">G6045_16130</name>
</gene>
<protein>
    <submittedName>
        <fullName evidence="2">Uncharacterized protein</fullName>
    </submittedName>
</protein>
<reference evidence="2 3" key="1">
    <citation type="submission" date="2020-02" db="EMBL/GenBank/DDBJ databases">
        <title>Whole-genome analyses of novel actinobacteria.</title>
        <authorList>
            <person name="Sahin N."/>
            <person name="Tokatli A."/>
        </authorList>
    </citation>
    <scope>NUCLEOTIDE SEQUENCE [LARGE SCALE GENOMIC DNA]</scope>
    <source>
        <strain evidence="2 3">YC504</strain>
    </source>
</reference>
<dbReference type="EMBL" id="JAAKZW010000056">
    <property type="protein sequence ID" value="NGO77175.1"/>
    <property type="molecule type" value="Genomic_DNA"/>
</dbReference>
<feature type="transmembrane region" description="Helical" evidence="1">
    <location>
        <begin position="16"/>
        <end position="36"/>
    </location>
</feature>
<evidence type="ECO:0000313" key="3">
    <source>
        <dbReference type="Proteomes" id="UP000481109"/>
    </source>
</evidence>